<name>A0A4P6ZV91_9BACL</name>
<dbReference type="InterPro" id="IPR000182">
    <property type="entry name" value="GNAT_dom"/>
</dbReference>
<feature type="domain" description="N-acetyltransferase" evidence="1">
    <location>
        <begin position="2"/>
        <end position="163"/>
    </location>
</feature>
<evidence type="ECO:0000259" key="1">
    <source>
        <dbReference type="PROSITE" id="PS51186"/>
    </source>
</evidence>
<keyword evidence="3" id="KW-1185">Reference proteome</keyword>
<dbReference type="OrthoDB" id="9797989at2"/>
<dbReference type="Pfam" id="PF13302">
    <property type="entry name" value="Acetyltransf_3"/>
    <property type="match status" value="1"/>
</dbReference>
<dbReference type="EMBL" id="CP038015">
    <property type="protein sequence ID" value="QBP39908.1"/>
    <property type="molecule type" value="Genomic_DNA"/>
</dbReference>
<protein>
    <submittedName>
        <fullName evidence="2">GNAT family N-acetyltransferase</fullName>
    </submittedName>
</protein>
<dbReference type="PANTHER" id="PTHR39173">
    <property type="entry name" value="ACETYLTRANSFERASE"/>
    <property type="match status" value="1"/>
</dbReference>
<dbReference type="RefSeq" id="WP_134208342.1">
    <property type="nucleotide sequence ID" value="NZ_CP038015.1"/>
</dbReference>
<evidence type="ECO:0000313" key="2">
    <source>
        <dbReference type="EMBL" id="QBP39908.1"/>
    </source>
</evidence>
<gene>
    <name evidence="2" type="ORF">E2636_01495</name>
</gene>
<sequence length="169" mass="19405">MILVKPSLEWKEQHKAYMVDWGSARMVPSSMDLSGFHTYEEYLYALEARAKGKAPWVPSSHYFLVNNDHQIVGMVDIRHKLDEFLRTIGGHIGYGILPSERNKGYATYLLKEALNKCKELHINQVLITCDEDNIGSTKVILNNGGVEDDLFITEEGQMKRRFWISVKES</sequence>
<dbReference type="KEGG" id="panc:E2636_01495"/>
<dbReference type="Gene3D" id="3.40.630.30">
    <property type="match status" value="1"/>
</dbReference>
<dbReference type="InterPro" id="IPR016181">
    <property type="entry name" value="Acyl_CoA_acyltransferase"/>
</dbReference>
<dbReference type="AlphaFoldDB" id="A0A4P6ZV91"/>
<organism evidence="2 3">
    <name type="scientific">Paenisporosarcina antarctica</name>
    <dbReference type="NCBI Taxonomy" id="417367"/>
    <lineage>
        <taxon>Bacteria</taxon>
        <taxon>Bacillati</taxon>
        <taxon>Bacillota</taxon>
        <taxon>Bacilli</taxon>
        <taxon>Bacillales</taxon>
        <taxon>Caryophanaceae</taxon>
        <taxon>Paenisporosarcina</taxon>
    </lineage>
</organism>
<dbReference type="Proteomes" id="UP000294292">
    <property type="component" value="Chromosome"/>
</dbReference>
<dbReference type="CDD" id="cd04301">
    <property type="entry name" value="NAT_SF"/>
    <property type="match status" value="1"/>
</dbReference>
<keyword evidence="2" id="KW-0808">Transferase</keyword>
<dbReference type="GO" id="GO:0016747">
    <property type="term" value="F:acyltransferase activity, transferring groups other than amino-acyl groups"/>
    <property type="evidence" value="ECO:0007669"/>
    <property type="project" value="InterPro"/>
</dbReference>
<dbReference type="PANTHER" id="PTHR39173:SF1">
    <property type="entry name" value="ACETYLTRANSFERASE"/>
    <property type="match status" value="1"/>
</dbReference>
<dbReference type="PROSITE" id="PS51186">
    <property type="entry name" value="GNAT"/>
    <property type="match status" value="1"/>
</dbReference>
<evidence type="ECO:0000313" key="3">
    <source>
        <dbReference type="Proteomes" id="UP000294292"/>
    </source>
</evidence>
<reference evidence="2 3" key="1">
    <citation type="submission" date="2019-03" db="EMBL/GenBank/DDBJ databases">
        <title>Complete genome sequence of Paenisporosarcina antarctica CGMCC 1.6503T.</title>
        <authorList>
            <person name="Rong J.-C."/>
            <person name="Chi N.-Y."/>
            <person name="Zhang Q.-F."/>
        </authorList>
    </citation>
    <scope>NUCLEOTIDE SEQUENCE [LARGE SCALE GENOMIC DNA]</scope>
    <source>
        <strain evidence="2 3">CGMCC 1.6503</strain>
    </source>
</reference>
<accession>A0A4P6ZV91</accession>
<proteinExistence type="predicted"/>
<dbReference type="SUPFAM" id="SSF55729">
    <property type="entry name" value="Acyl-CoA N-acyltransferases (Nat)"/>
    <property type="match status" value="1"/>
</dbReference>